<dbReference type="PANTHER" id="PTHR30386:SF26">
    <property type="entry name" value="TRANSPORT PROTEIN COMB"/>
    <property type="match status" value="1"/>
</dbReference>
<sequence>MTDTPKPKKNLPKIILGTIVLVGAFYGYTKYRHATTHEETDNAQIETYFVPILPRVAGFVKAVNVHDYEQVKQGTVLVEIDSEEAKLALSEMEVDLEQARIDVTSAKANLLSLQKAITAQQAQVKTADYLKSKAERDLNRNSELEKAKAITHQQYIDSKDQAELANIKYYGAIDEITSTKSKLAIQESAVKRAENLVKNKEVKIAQQKLKLGYYQVLAPVSGKIGKKAIEPGQFIQVSQPLMTIVDNNTFWVVANFKETQVQHLRAGMEADLTIDAFPKEKIKGKVVSISESTGAKTSLLPPDNASGNFVKVTQRIPVKIEITDLAKYKAMLRAGMSLEVSIPLN</sequence>
<feature type="domain" description="p-hydroxybenzoic acid efflux pump subunit AaeA-like beta-barrel" evidence="7">
    <location>
        <begin position="249"/>
        <end position="342"/>
    </location>
</feature>
<evidence type="ECO:0000256" key="3">
    <source>
        <dbReference type="ARBA" id="ARBA00022989"/>
    </source>
</evidence>
<dbReference type="InterPro" id="IPR058625">
    <property type="entry name" value="MdtA-like_BSH"/>
</dbReference>
<organism evidence="8 9">
    <name type="scientific">Aquirufa echingensis</name>
    <dbReference type="NCBI Taxonomy" id="3096516"/>
    <lineage>
        <taxon>Bacteria</taxon>
        <taxon>Pseudomonadati</taxon>
        <taxon>Bacteroidota</taxon>
        <taxon>Cytophagia</taxon>
        <taxon>Cytophagales</taxon>
        <taxon>Flectobacillaceae</taxon>
        <taxon>Aquirufa</taxon>
    </lineage>
</organism>
<evidence type="ECO:0000313" key="9">
    <source>
        <dbReference type="Proteomes" id="UP001598114"/>
    </source>
</evidence>
<comment type="caution">
    <text evidence="8">The sequence shown here is derived from an EMBL/GenBank/DDBJ whole genome shotgun (WGS) entry which is preliminary data.</text>
</comment>
<keyword evidence="3" id="KW-1133">Transmembrane helix</keyword>
<dbReference type="Pfam" id="PF25963">
    <property type="entry name" value="Beta-barrel_AAEA"/>
    <property type="match status" value="1"/>
</dbReference>
<gene>
    <name evidence="8" type="ORF">SKC38_06985</name>
</gene>
<dbReference type="Gene3D" id="2.40.30.170">
    <property type="match status" value="1"/>
</dbReference>
<protein>
    <submittedName>
        <fullName evidence="8">HlyD family secretion protein</fullName>
    </submittedName>
</protein>
<evidence type="ECO:0000313" key="8">
    <source>
        <dbReference type="EMBL" id="MFD3275966.1"/>
    </source>
</evidence>
<dbReference type="EMBL" id="JBBKYA010000003">
    <property type="protein sequence ID" value="MFD3275966.1"/>
    <property type="molecule type" value="Genomic_DNA"/>
</dbReference>
<keyword evidence="9" id="KW-1185">Reference proteome</keyword>
<evidence type="ECO:0000256" key="5">
    <source>
        <dbReference type="SAM" id="Coils"/>
    </source>
</evidence>
<dbReference type="InterPro" id="IPR058634">
    <property type="entry name" value="AaeA-lik-b-barrel"/>
</dbReference>
<dbReference type="InterPro" id="IPR050739">
    <property type="entry name" value="MFP"/>
</dbReference>
<evidence type="ECO:0000259" key="7">
    <source>
        <dbReference type="Pfam" id="PF25963"/>
    </source>
</evidence>
<proteinExistence type="predicted"/>
<evidence type="ECO:0000259" key="6">
    <source>
        <dbReference type="Pfam" id="PF25917"/>
    </source>
</evidence>
<dbReference type="Proteomes" id="UP001598114">
    <property type="component" value="Unassembled WGS sequence"/>
</dbReference>
<name>A0ABW6D2F3_9BACT</name>
<dbReference type="Gene3D" id="2.40.50.100">
    <property type="match status" value="1"/>
</dbReference>
<keyword evidence="5" id="KW-0175">Coiled coil</keyword>
<accession>A0ABW6D2F3</accession>
<evidence type="ECO:0000256" key="1">
    <source>
        <dbReference type="ARBA" id="ARBA00004167"/>
    </source>
</evidence>
<reference evidence="8 9" key="1">
    <citation type="submission" date="2024-03" db="EMBL/GenBank/DDBJ databases">
        <title>Aquirufa genome sequencing.</title>
        <authorList>
            <person name="Pitt A."/>
            <person name="Hahn M.W."/>
        </authorList>
    </citation>
    <scope>NUCLEOTIDE SEQUENCE [LARGE SCALE GENOMIC DNA]</scope>
    <source>
        <strain evidence="8 9">PLAD-142S6K</strain>
    </source>
</reference>
<feature type="domain" description="Multidrug resistance protein MdtA-like barrel-sandwich hybrid" evidence="6">
    <location>
        <begin position="50"/>
        <end position="246"/>
    </location>
</feature>
<comment type="subcellular location">
    <subcellularLocation>
        <location evidence="1">Membrane</location>
        <topology evidence="1">Single-pass membrane protein</topology>
    </subcellularLocation>
</comment>
<keyword evidence="2" id="KW-0812">Transmembrane</keyword>
<evidence type="ECO:0000256" key="2">
    <source>
        <dbReference type="ARBA" id="ARBA00022692"/>
    </source>
</evidence>
<dbReference type="Pfam" id="PF25917">
    <property type="entry name" value="BSH_RND"/>
    <property type="match status" value="1"/>
</dbReference>
<dbReference type="PANTHER" id="PTHR30386">
    <property type="entry name" value="MEMBRANE FUSION SUBUNIT OF EMRAB-TOLC MULTIDRUG EFFLUX PUMP"/>
    <property type="match status" value="1"/>
</dbReference>
<feature type="coiled-coil region" evidence="5">
    <location>
        <begin position="82"/>
        <end position="116"/>
    </location>
</feature>
<keyword evidence="4" id="KW-0472">Membrane</keyword>
<dbReference type="RefSeq" id="WP_377976351.1">
    <property type="nucleotide sequence ID" value="NZ_JBBKYA010000003.1"/>
</dbReference>
<dbReference type="SUPFAM" id="SSF111369">
    <property type="entry name" value="HlyD-like secretion proteins"/>
    <property type="match status" value="2"/>
</dbReference>
<evidence type="ECO:0000256" key="4">
    <source>
        <dbReference type="ARBA" id="ARBA00023136"/>
    </source>
</evidence>
<feature type="coiled-coil region" evidence="5">
    <location>
        <begin position="183"/>
        <end position="210"/>
    </location>
</feature>